<keyword evidence="3" id="KW-0347">Helicase</keyword>
<evidence type="ECO:0000256" key="4">
    <source>
        <dbReference type="ARBA" id="ARBA00022840"/>
    </source>
</evidence>
<evidence type="ECO:0000256" key="2">
    <source>
        <dbReference type="ARBA" id="ARBA00022801"/>
    </source>
</evidence>
<evidence type="ECO:0000313" key="6">
    <source>
        <dbReference type="EMBL" id="KAJ6430470.1"/>
    </source>
</evidence>
<dbReference type="Gene3D" id="3.40.50.300">
    <property type="entry name" value="P-loop containing nucleotide triphosphate hydrolases"/>
    <property type="match status" value="1"/>
</dbReference>
<reference evidence="6 7" key="1">
    <citation type="journal article" date="2023" name="Int. J. Mol. Sci.">
        <title>De Novo Assembly and Annotation of 11 Diverse Shrub Willow (Salix) Genomes Reveals Novel Gene Organization in Sex-Linked Regions.</title>
        <authorList>
            <person name="Hyden B."/>
            <person name="Feng K."/>
            <person name="Yates T.B."/>
            <person name="Jawdy S."/>
            <person name="Cereghino C."/>
            <person name="Smart L.B."/>
            <person name="Muchero W."/>
        </authorList>
    </citation>
    <scope>NUCLEOTIDE SEQUENCE [LARGE SCALE GENOMIC DNA]</scope>
    <source>
        <tissue evidence="6">Shoot tip</tissue>
    </source>
</reference>
<keyword evidence="7" id="KW-1185">Reference proteome</keyword>
<dbReference type="GO" id="GO:0004386">
    <property type="term" value="F:helicase activity"/>
    <property type="evidence" value="ECO:0007669"/>
    <property type="project" value="UniProtKB-KW"/>
</dbReference>
<evidence type="ECO:0000313" key="7">
    <source>
        <dbReference type="Proteomes" id="UP001162972"/>
    </source>
</evidence>
<dbReference type="PANTHER" id="PTHR47960">
    <property type="entry name" value="DEAD-BOX ATP-DEPENDENT RNA HELICASE 50"/>
    <property type="match status" value="1"/>
</dbReference>
<sequence>MKKTNKNQFLEEDEDFVTEDIKEEIEAGSFGRKDWRRVRKNYERSKQYIFVAATLPVNGKKTAGAMLKRMFPDANWISGTYLHCHNPRLERKWVEVTVDTQLDALIEAVKQGFRSDMLDYGAGVSRTMVFANTVEAAEAVAKILGRAGIECFRYHKDSSLEERAKTLVDFREKGGILVCTDAAARGVDIPDVSHVIQADFATSAVDFLHRVGRTARAGQHGLVTSLFTESNRDLVDAIRQAEKLGQPVETAFSRKRSFRNKLKKRAGYSKLIDKSTAALTSA</sequence>
<comment type="caution">
    <text evidence="6">The sequence shown here is derived from an EMBL/GenBank/DDBJ whole genome shotgun (WGS) entry which is preliminary data.</text>
</comment>
<dbReference type="AlphaFoldDB" id="A0AAD6KX00"/>
<dbReference type="SMART" id="SM00490">
    <property type="entry name" value="HELICc"/>
    <property type="match status" value="1"/>
</dbReference>
<organism evidence="6 7">
    <name type="scientific">Salix udensis</name>
    <dbReference type="NCBI Taxonomy" id="889485"/>
    <lineage>
        <taxon>Eukaryota</taxon>
        <taxon>Viridiplantae</taxon>
        <taxon>Streptophyta</taxon>
        <taxon>Embryophyta</taxon>
        <taxon>Tracheophyta</taxon>
        <taxon>Spermatophyta</taxon>
        <taxon>Magnoliopsida</taxon>
        <taxon>eudicotyledons</taxon>
        <taxon>Gunneridae</taxon>
        <taxon>Pentapetalae</taxon>
        <taxon>rosids</taxon>
        <taxon>fabids</taxon>
        <taxon>Malpighiales</taxon>
        <taxon>Salicaceae</taxon>
        <taxon>Saliceae</taxon>
        <taxon>Salix</taxon>
    </lineage>
</organism>
<dbReference type="PROSITE" id="PS51194">
    <property type="entry name" value="HELICASE_CTER"/>
    <property type="match status" value="1"/>
</dbReference>
<evidence type="ECO:0000256" key="1">
    <source>
        <dbReference type="ARBA" id="ARBA00022741"/>
    </source>
</evidence>
<name>A0AAD6KX00_9ROSI</name>
<dbReference type="InterPro" id="IPR001650">
    <property type="entry name" value="Helicase_C-like"/>
</dbReference>
<protein>
    <recommendedName>
        <fullName evidence="5">Helicase C-terminal domain-containing protein</fullName>
    </recommendedName>
</protein>
<dbReference type="GO" id="GO:0005524">
    <property type="term" value="F:ATP binding"/>
    <property type="evidence" value="ECO:0007669"/>
    <property type="project" value="UniProtKB-KW"/>
</dbReference>
<keyword evidence="2" id="KW-0378">Hydrolase</keyword>
<proteinExistence type="predicted"/>
<dbReference type="InterPro" id="IPR027417">
    <property type="entry name" value="P-loop_NTPase"/>
</dbReference>
<dbReference type="Pfam" id="PF00271">
    <property type="entry name" value="Helicase_C"/>
    <property type="match status" value="1"/>
</dbReference>
<dbReference type="GO" id="GO:0016787">
    <property type="term" value="F:hydrolase activity"/>
    <property type="evidence" value="ECO:0007669"/>
    <property type="project" value="UniProtKB-KW"/>
</dbReference>
<gene>
    <name evidence="6" type="ORF">OIU84_021799</name>
</gene>
<evidence type="ECO:0000256" key="3">
    <source>
        <dbReference type="ARBA" id="ARBA00022806"/>
    </source>
</evidence>
<dbReference type="CDD" id="cd18787">
    <property type="entry name" value="SF2_C_DEAD"/>
    <property type="match status" value="1"/>
</dbReference>
<keyword evidence="4" id="KW-0067">ATP-binding</keyword>
<dbReference type="EMBL" id="JAPFFJ010000004">
    <property type="protein sequence ID" value="KAJ6430470.1"/>
    <property type="molecule type" value="Genomic_DNA"/>
</dbReference>
<accession>A0AAD6KX00</accession>
<evidence type="ECO:0000259" key="5">
    <source>
        <dbReference type="PROSITE" id="PS51194"/>
    </source>
</evidence>
<feature type="domain" description="Helicase C-terminal" evidence="5">
    <location>
        <begin position="101"/>
        <end position="266"/>
    </location>
</feature>
<keyword evidence="1" id="KW-0547">Nucleotide-binding</keyword>
<dbReference type="Proteomes" id="UP001162972">
    <property type="component" value="Chromosome 8"/>
</dbReference>
<dbReference type="SUPFAM" id="SSF52540">
    <property type="entry name" value="P-loop containing nucleoside triphosphate hydrolases"/>
    <property type="match status" value="1"/>
</dbReference>